<reference evidence="2 3" key="1">
    <citation type="submission" date="2016-10" db="EMBL/GenBank/DDBJ databases">
        <authorList>
            <person name="de Groot N.N."/>
        </authorList>
    </citation>
    <scope>NUCLEOTIDE SEQUENCE [LARGE SCALE GENOMIC DNA]</scope>
    <source>
        <strain evidence="2 3">WG7</strain>
    </source>
</reference>
<dbReference type="InterPro" id="IPR043998">
    <property type="entry name" value="Put_Metallopep"/>
</dbReference>
<dbReference type="Proteomes" id="UP000198945">
    <property type="component" value="Unassembled WGS sequence"/>
</dbReference>
<protein>
    <recommendedName>
        <fullName evidence="1">Putative phage metallopeptidase domain-containing protein</fullName>
    </recommendedName>
</protein>
<dbReference type="RefSeq" id="WP_089716422.1">
    <property type="nucleotide sequence ID" value="NZ_FNEH01000021.1"/>
</dbReference>
<organism evidence="2 3">
    <name type="scientific">Halanaerobium congolense</name>
    <dbReference type="NCBI Taxonomy" id="54121"/>
    <lineage>
        <taxon>Bacteria</taxon>
        <taxon>Bacillati</taxon>
        <taxon>Bacillota</taxon>
        <taxon>Clostridia</taxon>
        <taxon>Halanaerobiales</taxon>
        <taxon>Halanaerobiaceae</taxon>
        <taxon>Halanaerobium</taxon>
    </lineage>
</organism>
<accession>A0A1G8PVI6</accession>
<evidence type="ECO:0000313" key="3">
    <source>
        <dbReference type="Proteomes" id="UP000198945"/>
    </source>
</evidence>
<dbReference type="EMBL" id="FNEH01000021">
    <property type="protein sequence ID" value="SDI96524.1"/>
    <property type="molecule type" value="Genomic_DNA"/>
</dbReference>
<proteinExistence type="predicted"/>
<feature type="domain" description="Putative phage metallopeptidase" evidence="1">
    <location>
        <begin position="4"/>
        <end position="124"/>
    </location>
</feature>
<dbReference type="Pfam" id="PF18894">
    <property type="entry name" value="PhageMetallopep"/>
    <property type="match status" value="1"/>
</dbReference>
<sequence>MANYRPAPDVKKIADKLIDKYHGNLREAKIVYLFRDKPIKSKGKIQLGKATKVSGKYNAVTGADFLIEIAEPQFWDMEQEKQKALIDHELSHCFIDIEGNRSILNHDFEGFNSVLKRHGFWHNDLQLMQKNLKQMKLPFNSVDDKKPELKVVSSN</sequence>
<evidence type="ECO:0000259" key="1">
    <source>
        <dbReference type="Pfam" id="PF18894"/>
    </source>
</evidence>
<gene>
    <name evidence="2" type="ORF">SAMN04515654_12145</name>
</gene>
<dbReference type="AlphaFoldDB" id="A0A1G8PVI6"/>
<evidence type="ECO:0000313" key="2">
    <source>
        <dbReference type="EMBL" id="SDI96524.1"/>
    </source>
</evidence>
<name>A0A1G8PVI6_9FIRM</name>